<name>A0A418WAC9_9PROT</name>
<dbReference type="AlphaFoldDB" id="A0A418WAC9"/>
<dbReference type="Proteomes" id="UP000284605">
    <property type="component" value="Unassembled WGS sequence"/>
</dbReference>
<accession>A0A418WAC9</accession>
<dbReference type="EMBL" id="QYUK01000011">
    <property type="protein sequence ID" value="RJF87001.1"/>
    <property type="molecule type" value="Genomic_DNA"/>
</dbReference>
<protein>
    <submittedName>
        <fullName evidence="1">Calcium-binding protein</fullName>
    </submittedName>
</protein>
<dbReference type="SUPFAM" id="SSF51120">
    <property type="entry name" value="beta-Roll"/>
    <property type="match status" value="3"/>
</dbReference>
<dbReference type="GO" id="GO:0005509">
    <property type="term" value="F:calcium ion binding"/>
    <property type="evidence" value="ECO:0007669"/>
    <property type="project" value="InterPro"/>
</dbReference>
<dbReference type="PRINTS" id="PR00313">
    <property type="entry name" value="CABNDNGRPT"/>
</dbReference>
<comment type="caution">
    <text evidence="1">The sequence shown here is derived from an EMBL/GenBank/DDBJ whole genome shotgun (WGS) entry which is preliminary data.</text>
</comment>
<evidence type="ECO:0000313" key="2">
    <source>
        <dbReference type="Proteomes" id="UP000284605"/>
    </source>
</evidence>
<organism evidence="1 2">
    <name type="scientific">Oleomonas cavernae</name>
    <dbReference type="NCBI Taxonomy" id="2320859"/>
    <lineage>
        <taxon>Bacteria</taxon>
        <taxon>Pseudomonadati</taxon>
        <taxon>Pseudomonadota</taxon>
        <taxon>Alphaproteobacteria</taxon>
        <taxon>Acetobacterales</taxon>
        <taxon>Acetobacteraceae</taxon>
        <taxon>Oleomonas</taxon>
    </lineage>
</organism>
<dbReference type="InterPro" id="IPR018511">
    <property type="entry name" value="Hemolysin-typ_Ca-bd_CS"/>
</dbReference>
<keyword evidence="2" id="KW-1185">Reference proteome</keyword>
<dbReference type="Gene3D" id="2.150.10.10">
    <property type="entry name" value="Serralysin-like metalloprotease, C-terminal"/>
    <property type="match status" value="3"/>
</dbReference>
<dbReference type="Pfam" id="PF00353">
    <property type="entry name" value="HemolysinCabind"/>
    <property type="match status" value="4"/>
</dbReference>
<sequence>MGDIMATFSVLNGTGLNGAGVDFGTLNQISASGIAGFPVITPTTGSVFFNDTGLLSLTGTGMSFVFPSTFGGTVNSLTYAKPAVTPVFSITGISQPLAGAAGALLGGGDLTAFLASAFAGVDTISGSSVNDVLAGFGGADLIDGGLGNDIADYGASAAGLTGDLSAGTVSGGDATGDTLTSIEGLTGTAFSDALTGSAAANVLSGGNDNDTLTGLAGADTLNGGNGIDTADYSLSAAGIVIKLAAGTGSGGDAAGDTLSGIETVVGTAFRDAMAGDGNTNTLNGGAGTDVLAGGGGADTLDGGDGIDIVSYAASLAGVQVDLKNNTYTGGDAAGDSLVGIEYLTGSGFGDTLAGTDSTNRLLGLDGDDVLQGNGGNDALRGGAGVTS</sequence>
<gene>
    <name evidence="1" type="ORF">D3874_08200</name>
</gene>
<evidence type="ECO:0000313" key="1">
    <source>
        <dbReference type="EMBL" id="RJF87001.1"/>
    </source>
</evidence>
<dbReference type="InterPro" id="IPR011049">
    <property type="entry name" value="Serralysin-like_metalloprot_C"/>
</dbReference>
<reference evidence="1 2" key="1">
    <citation type="submission" date="2018-09" db="EMBL/GenBank/DDBJ databases">
        <authorList>
            <person name="Zhu H."/>
        </authorList>
    </citation>
    <scope>NUCLEOTIDE SEQUENCE [LARGE SCALE GENOMIC DNA]</scope>
    <source>
        <strain evidence="1 2">K1W22B-8</strain>
    </source>
</reference>
<dbReference type="InterPro" id="IPR001343">
    <property type="entry name" value="Hemolysn_Ca-bd"/>
</dbReference>
<proteinExistence type="predicted"/>
<dbReference type="PROSITE" id="PS00330">
    <property type="entry name" value="HEMOLYSIN_CALCIUM"/>
    <property type="match status" value="1"/>
</dbReference>